<feature type="chain" id="PRO_5031334838" description="TonB-dependent transporter Oar-like beta-barrel domain-containing protein" evidence="7">
    <location>
        <begin position="32"/>
        <end position="1094"/>
    </location>
</feature>
<reference evidence="9" key="1">
    <citation type="submission" date="2020-08" db="EMBL/GenBank/DDBJ databases">
        <title>Genomic Encyclopedia of Type Strains, Phase IV (KMG-V): Genome sequencing to study the core and pangenomes of soil and plant-associated prokaryotes.</title>
        <authorList>
            <person name="Whitman W."/>
        </authorList>
    </citation>
    <scope>NUCLEOTIDE SEQUENCE [LARGE SCALE GENOMIC DNA]</scope>
    <source>
        <strain evidence="9">M8UP27</strain>
    </source>
</reference>
<dbReference type="EMBL" id="JACHDY010000002">
    <property type="protein sequence ID" value="MBB5317624.1"/>
    <property type="molecule type" value="Genomic_DNA"/>
</dbReference>
<evidence type="ECO:0000256" key="7">
    <source>
        <dbReference type="SAM" id="SignalP"/>
    </source>
</evidence>
<dbReference type="InterPro" id="IPR039426">
    <property type="entry name" value="TonB-dep_rcpt-like"/>
</dbReference>
<dbReference type="InterPro" id="IPR036942">
    <property type="entry name" value="Beta-barrel_TonB_sf"/>
</dbReference>
<dbReference type="GO" id="GO:0044718">
    <property type="term" value="P:siderophore transmembrane transport"/>
    <property type="evidence" value="ECO:0007669"/>
    <property type="project" value="TreeGrafter"/>
</dbReference>
<dbReference type="InterPro" id="IPR008969">
    <property type="entry name" value="CarboxyPept-like_regulatory"/>
</dbReference>
<comment type="caution">
    <text evidence="9">The sequence shown here is derived from an EMBL/GenBank/DDBJ whole genome shotgun (WGS) entry which is preliminary data.</text>
</comment>
<keyword evidence="7" id="KW-0732">Signal</keyword>
<evidence type="ECO:0000313" key="10">
    <source>
        <dbReference type="Proteomes" id="UP000568106"/>
    </source>
</evidence>
<evidence type="ECO:0000256" key="4">
    <source>
        <dbReference type="ARBA" id="ARBA00022692"/>
    </source>
</evidence>
<feature type="signal peptide" evidence="7">
    <location>
        <begin position="1"/>
        <end position="31"/>
    </location>
</feature>
<dbReference type="Gene3D" id="2.60.40.1120">
    <property type="entry name" value="Carboxypeptidase-like, regulatory domain"/>
    <property type="match status" value="1"/>
</dbReference>
<keyword evidence="5" id="KW-0472">Membrane</keyword>
<dbReference type="Gene3D" id="2.40.170.20">
    <property type="entry name" value="TonB-dependent receptor, beta-barrel domain"/>
    <property type="match status" value="1"/>
</dbReference>
<dbReference type="Proteomes" id="UP000568106">
    <property type="component" value="Unassembled WGS sequence"/>
</dbReference>
<evidence type="ECO:0000256" key="3">
    <source>
        <dbReference type="ARBA" id="ARBA00022452"/>
    </source>
</evidence>
<dbReference type="Pfam" id="PF25183">
    <property type="entry name" value="OMP_b-brl_4"/>
    <property type="match status" value="1"/>
</dbReference>
<dbReference type="Pfam" id="PF13620">
    <property type="entry name" value="CarboxypepD_reg"/>
    <property type="match status" value="1"/>
</dbReference>
<dbReference type="GO" id="GO:0015344">
    <property type="term" value="F:siderophore uptake transmembrane transporter activity"/>
    <property type="evidence" value="ECO:0007669"/>
    <property type="project" value="TreeGrafter"/>
</dbReference>
<protein>
    <recommendedName>
        <fullName evidence="8">TonB-dependent transporter Oar-like beta-barrel domain-containing protein</fullName>
    </recommendedName>
</protein>
<name>A0A7W8MSX8_9BACT</name>
<dbReference type="AlphaFoldDB" id="A0A7W8MSX8"/>
<dbReference type="PANTHER" id="PTHR30069">
    <property type="entry name" value="TONB-DEPENDENT OUTER MEMBRANE RECEPTOR"/>
    <property type="match status" value="1"/>
</dbReference>
<keyword evidence="4" id="KW-0812">Transmembrane</keyword>
<dbReference type="SUPFAM" id="SSF56935">
    <property type="entry name" value="Porins"/>
    <property type="match status" value="1"/>
</dbReference>
<evidence type="ECO:0000256" key="5">
    <source>
        <dbReference type="ARBA" id="ARBA00023136"/>
    </source>
</evidence>
<keyword evidence="10" id="KW-1185">Reference proteome</keyword>
<sequence>MREKKGTQHLWSRSLSVLVLFLAAATLPAIAQYSSGIEGTVTDQSGAVIPSAQVTVTNQDTQVKQTAISNAQGFVQVLHLAPGRYHATVVATGFTTWEQKDIDIEGTDVRSIYPKLLVGSTQATVEVTANSSSVETTSGTISRVLERQTVENAPLVGENLYASVATLAPGVTGLGGSFGGASGSGSQGTNSFNAEPGFQIIGAGQRQEANEYQVDGTSVNGNSRDGITNLTPEPDTVAQLKISTDVFSADKGRQSGALIEVFTRPGTNRFHGDLSEFYTGSALTARTEFQTKVPRYLRNDFGGSVGGPIFKNKTFFFGSLFWSKSSQGVTLTQPMETPEFVNYVETNYPNSLAAAFFKDAPAGGIPTSGFQTVSQIEQSLVSPYLPPNIPGDLVALGNVSINQSPVNNGFQGHIRLDHNFHDGNDKLFYSLFRNTTEGGVANPRPNLAYVSPNATWYHKVDYIHTFSARLLNEVSASYVRAVGDQPAAPNDLPNLPNAYPGGLGGGFSSWGPSGWVHNNWNWHDVLTYVQGSHNIRIGIDVDRQQDLDNFTAGLDRPTFYFTNIVDFAVDHPNYQSGPIVNVQAGGTAQSLYSRVLMLQTAPFLQDDWKASKKLTLNLGLRWDYFGHLGTVSYGKNPLALFTPGSGGTAEDQIANGSMLVRGSNGQVVDNAMWRFAPRFGFAYDVFGDGTTSVHGGWGLFNNKIGDLSYVDGIRTNPPQFADPSISIYNAGTTLANFSYGASTSGPTGFAPPPGISYEVDPHGGLVGTRIGVGGLQPNLVPPEVQDWSISIQRSIGSSVVIEADYFGTSSTHLYFQTDSNRYAGDLIQHDGSLSRLNSSFGAVVYGQSIGKANAEVGSLAISKRFSRGWSTHAIYNYGKALDYTSSNDNGVGGAENVIDVNNPRRNYGRADYDSRHRISIDAVWNIPGIGKGIEHLITGGWTLSPVIVLQSGQPFTVYTTAPYPSGDFNADGYNYDVPNAPAFGSTKSTSRSDFLKGVFATSDFPLPAMGTEGNLGRNTYNGPGLANTNLAAERLFRLPFLGDAGSFQVRGEILNLFNRVNLTNPVSDLSNGEFGKSTDQNLPRTIQVLGRIRF</sequence>
<feature type="domain" description="TonB-dependent transporter Oar-like beta-barrel" evidence="8">
    <location>
        <begin position="263"/>
        <end position="1087"/>
    </location>
</feature>
<evidence type="ECO:0000313" key="9">
    <source>
        <dbReference type="EMBL" id="MBB5317624.1"/>
    </source>
</evidence>
<comment type="subcellular location">
    <subcellularLocation>
        <location evidence="1">Cell outer membrane</location>
        <topology evidence="1">Multi-pass membrane protein</topology>
    </subcellularLocation>
</comment>
<keyword evidence="2" id="KW-0813">Transport</keyword>
<dbReference type="GO" id="GO:0009279">
    <property type="term" value="C:cell outer membrane"/>
    <property type="evidence" value="ECO:0007669"/>
    <property type="project" value="UniProtKB-SubCell"/>
</dbReference>
<dbReference type="SUPFAM" id="SSF49464">
    <property type="entry name" value="Carboxypeptidase regulatory domain-like"/>
    <property type="match status" value="1"/>
</dbReference>
<evidence type="ECO:0000256" key="2">
    <source>
        <dbReference type="ARBA" id="ARBA00022448"/>
    </source>
</evidence>
<keyword evidence="6" id="KW-0998">Cell outer membrane</keyword>
<accession>A0A7W8MSX8</accession>
<evidence type="ECO:0000256" key="6">
    <source>
        <dbReference type="ARBA" id="ARBA00023237"/>
    </source>
</evidence>
<dbReference type="PANTHER" id="PTHR30069:SF46">
    <property type="entry name" value="OAR PROTEIN"/>
    <property type="match status" value="1"/>
</dbReference>
<evidence type="ECO:0000256" key="1">
    <source>
        <dbReference type="ARBA" id="ARBA00004571"/>
    </source>
</evidence>
<gene>
    <name evidence="9" type="ORF">HDF09_002293</name>
</gene>
<proteinExistence type="predicted"/>
<keyword evidence="3" id="KW-1134">Transmembrane beta strand</keyword>
<evidence type="ECO:0000259" key="8">
    <source>
        <dbReference type="Pfam" id="PF25183"/>
    </source>
</evidence>
<dbReference type="InterPro" id="IPR057601">
    <property type="entry name" value="Oar-like_b-barrel"/>
</dbReference>
<organism evidence="9 10">
    <name type="scientific">Tunturiibacter empetritectus</name>
    <dbReference type="NCBI Taxonomy" id="3069691"/>
    <lineage>
        <taxon>Bacteria</taxon>
        <taxon>Pseudomonadati</taxon>
        <taxon>Acidobacteriota</taxon>
        <taxon>Terriglobia</taxon>
        <taxon>Terriglobales</taxon>
        <taxon>Acidobacteriaceae</taxon>
        <taxon>Tunturiibacter</taxon>
    </lineage>
</organism>